<dbReference type="GO" id="GO:0016491">
    <property type="term" value="F:oxidoreductase activity"/>
    <property type="evidence" value="ECO:0007669"/>
    <property type="project" value="UniProtKB-KW"/>
</dbReference>
<dbReference type="SUPFAM" id="SSF51735">
    <property type="entry name" value="NAD(P)-binding Rossmann-fold domains"/>
    <property type="match status" value="1"/>
</dbReference>
<gene>
    <name evidence="2" type="ORF">ACFQE1_21940</name>
</gene>
<feature type="non-terminal residue" evidence="2">
    <location>
        <position position="168"/>
    </location>
</feature>
<evidence type="ECO:0000313" key="2">
    <source>
        <dbReference type="EMBL" id="MFC6726990.1"/>
    </source>
</evidence>
<evidence type="ECO:0000259" key="1">
    <source>
        <dbReference type="SMART" id="SM00859"/>
    </source>
</evidence>
<dbReference type="EMBL" id="JBHSWU010001576">
    <property type="protein sequence ID" value="MFC6726990.1"/>
    <property type="molecule type" value="Genomic_DNA"/>
</dbReference>
<reference evidence="2 3" key="1">
    <citation type="journal article" date="2019" name="Int. J. Syst. Evol. Microbiol.">
        <title>The Global Catalogue of Microorganisms (GCM) 10K type strain sequencing project: providing services to taxonomists for standard genome sequencing and annotation.</title>
        <authorList>
            <consortium name="The Broad Institute Genomics Platform"/>
            <consortium name="The Broad Institute Genome Sequencing Center for Infectious Disease"/>
            <person name="Wu L."/>
            <person name="Ma J."/>
        </authorList>
    </citation>
    <scope>NUCLEOTIDE SEQUENCE [LARGE SCALE GENOMIC DNA]</scope>
    <source>
        <strain evidence="2 3">NBRC 111368</strain>
    </source>
</reference>
<dbReference type="AlphaFoldDB" id="A0ABD5S5Y7"/>
<keyword evidence="3" id="KW-1185">Reference proteome</keyword>
<dbReference type="InterPro" id="IPR000534">
    <property type="entry name" value="Semialdehyde_DH_NAD-bd"/>
</dbReference>
<evidence type="ECO:0000313" key="3">
    <source>
        <dbReference type="Proteomes" id="UP001596328"/>
    </source>
</evidence>
<organism evidence="2 3">
    <name type="scientific">Halobium palmae</name>
    <dbReference type="NCBI Taxonomy" id="1776492"/>
    <lineage>
        <taxon>Archaea</taxon>
        <taxon>Methanobacteriati</taxon>
        <taxon>Methanobacteriota</taxon>
        <taxon>Stenosarchaea group</taxon>
        <taxon>Halobacteria</taxon>
        <taxon>Halobacteriales</taxon>
        <taxon>Haloferacaceae</taxon>
        <taxon>Halobium</taxon>
    </lineage>
</organism>
<protein>
    <submittedName>
        <fullName evidence="2">N-acetyl-gamma-glutamyl-phosphate reductase</fullName>
    </submittedName>
</protein>
<dbReference type="CDD" id="cd24151">
    <property type="entry name" value="AGPR_1_N_LysY"/>
    <property type="match status" value="1"/>
</dbReference>
<dbReference type="Proteomes" id="UP001596328">
    <property type="component" value="Unassembled WGS sequence"/>
</dbReference>
<comment type="caution">
    <text evidence="2">The sequence shown here is derived from an EMBL/GenBank/DDBJ whole genome shotgun (WGS) entry which is preliminary data.</text>
</comment>
<name>A0ABD5S5Y7_9EURY</name>
<dbReference type="GO" id="GO:0008652">
    <property type="term" value="P:amino acid biosynthetic process"/>
    <property type="evidence" value="ECO:0007669"/>
    <property type="project" value="UniProtKB-KW"/>
</dbReference>
<proteinExistence type="predicted"/>
<dbReference type="SMART" id="SM00859">
    <property type="entry name" value="Semialdhyde_dh"/>
    <property type="match status" value="1"/>
</dbReference>
<feature type="domain" description="Semialdehyde dehydrogenase NAD-binding" evidence="1">
    <location>
        <begin position="4"/>
        <end position="138"/>
    </location>
</feature>
<dbReference type="InterPro" id="IPR036291">
    <property type="entry name" value="NAD(P)-bd_dom_sf"/>
</dbReference>
<dbReference type="PANTHER" id="PTHR32338:SF11">
    <property type="entry name" value="[LYSW]-L-2-AMINOADIPATE_[LYSW]-L-GLUTAMATE PHOSPHATE REDUCTASE-RELATED"/>
    <property type="match status" value="1"/>
</dbReference>
<sequence>MTLTAAVVGASGFAGGECCRLLVGHPDFDLVQATSRQYGNKTIGSVHPNLRGVDLRFSDPTDLESVDVLFTATPHGVSMEHVDEFFEAADTVVDLSADFRLDTEAQYDEWYDGHVAPEYLERAEYALPEINRENLPGAELIASGGCNATAAMLGLKPLVDAELIDVGG</sequence>
<dbReference type="PANTHER" id="PTHR32338">
    <property type="entry name" value="N-ACETYL-GAMMA-GLUTAMYL-PHOSPHATE REDUCTASE, CHLOROPLASTIC-RELATED-RELATED"/>
    <property type="match status" value="1"/>
</dbReference>
<dbReference type="Gene3D" id="3.40.50.720">
    <property type="entry name" value="NAD(P)-binding Rossmann-like Domain"/>
    <property type="match status" value="1"/>
</dbReference>
<dbReference type="Pfam" id="PF01118">
    <property type="entry name" value="Semialdhyde_dh"/>
    <property type="match status" value="1"/>
</dbReference>
<accession>A0ABD5S5Y7</accession>
<dbReference type="InterPro" id="IPR050085">
    <property type="entry name" value="AGPR"/>
</dbReference>